<proteinExistence type="predicted"/>
<dbReference type="Proteomes" id="UP000738325">
    <property type="component" value="Unassembled WGS sequence"/>
</dbReference>
<evidence type="ECO:0000259" key="2">
    <source>
        <dbReference type="Pfam" id="PF10544"/>
    </source>
</evidence>
<dbReference type="Pfam" id="PF10544">
    <property type="entry name" value="T5orf172"/>
    <property type="match status" value="1"/>
</dbReference>
<keyword evidence="4" id="KW-1185">Reference proteome</keyword>
<dbReference type="AlphaFoldDB" id="A0A9P6ULS1"/>
<dbReference type="InterPro" id="IPR018306">
    <property type="entry name" value="Phage_T5_Orf172_DNA-bd"/>
</dbReference>
<evidence type="ECO:0000313" key="4">
    <source>
        <dbReference type="Proteomes" id="UP000738325"/>
    </source>
</evidence>
<feature type="non-terminal residue" evidence="3">
    <location>
        <position position="1"/>
    </location>
</feature>
<accession>A0A9P6ULS1</accession>
<name>A0A9P6ULS1_9FUNG</name>
<reference evidence="3" key="1">
    <citation type="journal article" date="2020" name="Fungal Divers.">
        <title>Resolving the Mortierellaceae phylogeny through synthesis of multi-gene phylogenetics and phylogenomics.</title>
        <authorList>
            <person name="Vandepol N."/>
            <person name="Liber J."/>
            <person name="Desiro A."/>
            <person name="Na H."/>
            <person name="Kennedy M."/>
            <person name="Barry K."/>
            <person name="Grigoriev I.V."/>
            <person name="Miller A.N."/>
            <person name="O'Donnell K."/>
            <person name="Stajich J.E."/>
            <person name="Bonito G."/>
        </authorList>
    </citation>
    <scope>NUCLEOTIDE SEQUENCE</scope>
    <source>
        <strain evidence="3">REB-010B</strain>
    </source>
</reference>
<sequence>MTDNSEELRDSAAEQVDRVSGTNSGGEETSVDELADALGRTHLVNLKAVAVTENSAKTPPLEELFKSKAEVVELPAKKGYESWFDRGQDFRDRPLTPEDGQHLYAFTRPQVSRDVVVNIRVGMSDDGLPTAARHVLFSGQKFDELTSCYGPAVKNLIRKAIADFFEFHLRTQEEIKKDGIINKYHRFLGEGKIYLTTLTLTDEISARIMAKDRQNVTSDSVLVKIGCTSDLDKRRKNYEQDAERGCCITIPGSENYSSVCFPFLLESILQQVFTFHQVDIPCPCKKKHIEIFHFDRLPGENDEDAFKEATKTVKLHIDKWAEALSSLTELHEAIRKLQDSYQQRNLQPLGIQIVK</sequence>
<evidence type="ECO:0000256" key="1">
    <source>
        <dbReference type="SAM" id="MobiDB-lite"/>
    </source>
</evidence>
<feature type="region of interest" description="Disordered" evidence="1">
    <location>
        <begin position="1"/>
        <end position="32"/>
    </location>
</feature>
<feature type="compositionally biased region" description="Basic and acidic residues" evidence="1">
    <location>
        <begin position="1"/>
        <end position="17"/>
    </location>
</feature>
<gene>
    <name evidence="3" type="ORF">BGZ99_009814</name>
</gene>
<comment type="caution">
    <text evidence="3">The sequence shown here is derived from an EMBL/GenBank/DDBJ whole genome shotgun (WGS) entry which is preliminary data.</text>
</comment>
<feature type="domain" description="Bacteriophage T5 Orf172 DNA-binding" evidence="2">
    <location>
        <begin position="218"/>
        <end position="295"/>
    </location>
</feature>
<evidence type="ECO:0000313" key="3">
    <source>
        <dbReference type="EMBL" id="KAG0311979.1"/>
    </source>
</evidence>
<organism evidence="3 4">
    <name type="scientific">Dissophora globulifera</name>
    <dbReference type="NCBI Taxonomy" id="979702"/>
    <lineage>
        <taxon>Eukaryota</taxon>
        <taxon>Fungi</taxon>
        <taxon>Fungi incertae sedis</taxon>
        <taxon>Mucoromycota</taxon>
        <taxon>Mortierellomycotina</taxon>
        <taxon>Mortierellomycetes</taxon>
        <taxon>Mortierellales</taxon>
        <taxon>Mortierellaceae</taxon>
        <taxon>Dissophora</taxon>
    </lineage>
</organism>
<protein>
    <recommendedName>
        <fullName evidence="2">Bacteriophage T5 Orf172 DNA-binding domain-containing protein</fullName>
    </recommendedName>
</protein>
<dbReference type="EMBL" id="JAAAIP010000860">
    <property type="protein sequence ID" value="KAG0311979.1"/>
    <property type="molecule type" value="Genomic_DNA"/>
</dbReference>
<dbReference type="OrthoDB" id="2415668at2759"/>